<keyword evidence="1" id="KW-0812">Transmembrane</keyword>
<gene>
    <name evidence="2" type="ORF">CWO92_13740</name>
</gene>
<feature type="transmembrane region" description="Helical" evidence="1">
    <location>
        <begin position="6"/>
        <end position="23"/>
    </location>
</feature>
<keyword evidence="1" id="KW-0472">Membrane</keyword>
<dbReference type="RefSeq" id="WP_101354785.1">
    <property type="nucleotide sequence ID" value="NZ_PIQO01000010.1"/>
</dbReference>
<evidence type="ECO:0000313" key="2">
    <source>
        <dbReference type="EMBL" id="PKR84446.1"/>
    </source>
</evidence>
<evidence type="ECO:0000256" key="1">
    <source>
        <dbReference type="SAM" id="Phobius"/>
    </source>
</evidence>
<dbReference type="Pfam" id="PF07301">
    <property type="entry name" value="DUF1453"/>
    <property type="match status" value="1"/>
</dbReference>
<dbReference type="InterPro" id="IPR058247">
    <property type="entry name" value="DUF1453"/>
</dbReference>
<feature type="transmembrane region" description="Helical" evidence="1">
    <location>
        <begin position="62"/>
        <end position="80"/>
    </location>
</feature>
<dbReference type="EMBL" id="PIQO01000010">
    <property type="protein sequence ID" value="PKR84446.1"/>
    <property type="molecule type" value="Genomic_DNA"/>
</dbReference>
<keyword evidence="1" id="KW-1133">Transmembrane helix</keyword>
<keyword evidence="3" id="KW-1185">Reference proteome</keyword>
<reference evidence="2 3" key="1">
    <citation type="submission" date="2017-11" db="EMBL/GenBank/DDBJ databases">
        <title>Bacillus camelliae sp. nov., isolated from pu'er tea.</title>
        <authorList>
            <person name="Niu L."/>
        </authorList>
    </citation>
    <scope>NUCLEOTIDE SEQUENCE [LARGE SCALE GENOMIC DNA]</scope>
    <source>
        <strain evidence="2 3">7578-1</strain>
    </source>
</reference>
<dbReference type="OrthoDB" id="2611876at2"/>
<sequence length="176" mass="20592">MSYHSYNIIVIIALILWIIYRRVRRNIGWQHLNQKKLVFRTILFFIIGLLFLTGGISHPISLISDMVGIILGIILAYYGSRITSFEQRDGQLFYRPNVWIGSVVMFLFLARLIYRFYGVFAGEAISKIEQGQPNDFQNIGYISGNSWTSGLLLIMFSYYIFYYMTLLKKQKQMSLE</sequence>
<name>A0A2N3LIL7_9BACI</name>
<evidence type="ECO:0008006" key="4">
    <source>
        <dbReference type="Google" id="ProtNLM"/>
    </source>
</evidence>
<dbReference type="AlphaFoldDB" id="A0A2N3LIL7"/>
<feature type="transmembrane region" description="Helical" evidence="1">
    <location>
        <begin position="147"/>
        <end position="167"/>
    </location>
</feature>
<protein>
    <recommendedName>
        <fullName evidence="4">DUF1453 domain-containing protein</fullName>
    </recommendedName>
</protein>
<dbReference type="Proteomes" id="UP000233440">
    <property type="component" value="Unassembled WGS sequence"/>
</dbReference>
<organism evidence="2 3">
    <name type="scientific">Heyndrickxia camelliae</name>
    <dbReference type="NCBI Taxonomy" id="1707093"/>
    <lineage>
        <taxon>Bacteria</taxon>
        <taxon>Bacillati</taxon>
        <taxon>Bacillota</taxon>
        <taxon>Bacilli</taxon>
        <taxon>Bacillales</taxon>
        <taxon>Bacillaceae</taxon>
        <taxon>Heyndrickxia</taxon>
    </lineage>
</organism>
<evidence type="ECO:0000313" key="3">
    <source>
        <dbReference type="Proteomes" id="UP000233440"/>
    </source>
</evidence>
<feature type="transmembrane region" description="Helical" evidence="1">
    <location>
        <begin position="37"/>
        <end position="56"/>
    </location>
</feature>
<comment type="caution">
    <text evidence="2">The sequence shown here is derived from an EMBL/GenBank/DDBJ whole genome shotgun (WGS) entry which is preliminary data.</text>
</comment>
<proteinExistence type="predicted"/>
<accession>A0A2N3LIL7</accession>
<feature type="transmembrane region" description="Helical" evidence="1">
    <location>
        <begin position="92"/>
        <end position="114"/>
    </location>
</feature>